<dbReference type="Gene3D" id="3.20.20.70">
    <property type="entry name" value="Aldolase class I"/>
    <property type="match status" value="1"/>
</dbReference>
<proteinExistence type="predicted"/>
<feature type="domain" description="SDH C-terminal" evidence="2">
    <location>
        <begin position="735"/>
        <end position="764"/>
    </location>
</feature>
<dbReference type="GO" id="GO:0003866">
    <property type="term" value="F:3-phosphoshikimate 1-carboxyvinyltransferase activity"/>
    <property type="evidence" value="ECO:0007669"/>
    <property type="project" value="TreeGrafter"/>
</dbReference>
<protein>
    <recommendedName>
        <fullName evidence="5">Quinate repressor protein</fullName>
    </recommendedName>
</protein>
<evidence type="ECO:0000313" key="4">
    <source>
        <dbReference type="Proteomes" id="UP000053617"/>
    </source>
</evidence>
<dbReference type="SUPFAM" id="SSF53223">
    <property type="entry name" value="Aminoacid dehydrogenase-like, N-terminal domain"/>
    <property type="match status" value="1"/>
</dbReference>
<evidence type="ECO:0008006" key="5">
    <source>
        <dbReference type="Google" id="ProtNLM"/>
    </source>
</evidence>
<dbReference type="SUPFAM" id="SSF52540">
    <property type="entry name" value="P-loop containing nucleoside triphosphate hydrolases"/>
    <property type="match status" value="1"/>
</dbReference>
<gene>
    <name evidence="3" type="ORF">Z518_05727</name>
</gene>
<dbReference type="InterPro" id="IPR013785">
    <property type="entry name" value="Aldolase_TIM"/>
</dbReference>
<dbReference type="Proteomes" id="UP000053617">
    <property type="component" value="Unassembled WGS sequence"/>
</dbReference>
<dbReference type="Gene3D" id="3.40.50.300">
    <property type="entry name" value="P-loop containing nucleotide triphosphate hydrolases"/>
    <property type="match status" value="1"/>
</dbReference>
<dbReference type="PANTHER" id="PTHR21090:SF17">
    <property type="entry name" value="QUINATE REPRESSOR PROTEIN"/>
    <property type="match status" value="1"/>
</dbReference>
<dbReference type="RefSeq" id="XP_013271992.1">
    <property type="nucleotide sequence ID" value="XM_013416538.1"/>
</dbReference>
<dbReference type="InterPro" id="IPR046346">
    <property type="entry name" value="Aminoacid_DH-like_N_sf"/>
</dbReference>
<dbReference type="InterPro" id="IPR041121">
    <property type="entry name" value="SDH_C"/>
</dbReference>
<dbReference type="STRING" id="1442369.A0A0D2INY7"/>
<dbReference type="VEuPathDB" id="FungiDB:Z518_05727"/>
<sequence length="777" mass="86191">MDPDASIILVGVRGAGKRTLGLIAATALNWRYITEDLYFEKTTGKTRAAYIETYGSPSFYKKNVEVIRSMLLTHRDRCVIECGWGSLSSEIHELLQNLCATHPVIHITRSLKQIQSLLQLDKFQTSLFRRADEYHRECSIYEFYNIHDWTDQDTSGEVRQSTLFSAFRLKDAKAQFCSFLDRVRKDGSTALSSQINRPLSAIPLVERRFTHMVPILLSDLVTRSPPLGEMEFIEDAVELKIDAFSRHAGQRVSEKVAALRRHFGVPIMYGVAVPKEKGTSTTGECYTDAQVLSHGLRLAVDFLVVDISCLTADIQNVLSKRRSTRVMGHCEIPWDDYSPVQKGINMYRKAAALGCDIARIVYVNGTEPTGREMLDQCLTALRDSVSSFASHRPALITYGAGFSGCEAGQISNEILTPVYHPELSDRESGPHRHLTTKEAMKIRFQQRQLDPLRIYLIGNVSLRVAPAMFKAALDAAGLAFEYVAQDTIDGDGLKELAKDDRFGGASITYGFKTIVSPYVDLRSEHAMAIGAVNTLLPLRTSANVDAPSGQGLLVDRGRAGPIHGWYGDNTDWIGMTVCIQRNLSPRNAIQPAKTAGLVLGGGGMARAAIYTMLRLGVKNVLVFNPTAEDPNLLPQHFNAWLQSHGRDNQMVSALLDTQEPWPSNTEQPIVIISCPAVITANAAIAPNAEVPLQWLQSKTGGVVLEMAYKPLITPLLQQVQDLRTRSGRPWVTVNGLEMLTEQGSVQFELLTGRRAPRQTMRMEARKAYGEEELDKNI</sequence>
<dbReference type="GO" id="GO:0009423">
    <property type="term" value="P:chorismate biosynthetic process"/>
    <property type="evidence" value="ECO:0007669"/>
    <property type="project" value="TreeGrafter"/>
</dbReference>
<dbReference type="PANTHER" id="PTHR21090">
    <property type="entry name" value="AROM/DEHYDROQUINATE SYNTHASE"/>
    <property type="match status" value="1"/>
</dbReference>
<dbReference type="InterPro" id="IPR031322">
    <property type="entry name" value="Shikimate/glucono_kinase"/>
</dbReference>
<dbReference type="InterPro" id="IPR001381">
    <property type="entry name" value="DHquinase_I"/>
</dbReference>
<dbReference type="Pfam" id="PF08501">
    <property type="entry name" value="Shikimate_dh_N"/>
    <property type="match status" value="1"/>
</dbReference>
<dbReference type="InterPro" id="IPR036291">
    <property type="entry name" value="NAD(P)-bd_dom_sf"/>
</dbReference>
<dbReference type="GO" id="GO:0003855">
    <property type="term" value="F:3-dehydroquinate dehydratase activity"/>
    <property type="evidence" value="ECO:0007669"/>
    <property type="project" value="InterPro"/>
</dbReference>
<evidence type="ECO:0000259" key="1">
    <source>
        <dbReference type="Pfam" id="PF08501"/>
    </source>
</evidence>
<dbReference type="Pfam" id="PF01487">
    <property type="entry name" value="DHquinase_I"/>
    <property type="match status" value="1"/>
</dbReference>
<organism evidence="3 4">
    <name type="scientific">Rhinocladiella mackenziei CBS 650.93</name>
    <dbReference type="NCBI Taxonomy" id="1442369"/>
    <lineage>
        <taxon>Eukaryota</taxon>
        <taxon>Fungi</taxon>
        <taxon>Dikarya</taxon>
        <taxon>Ascomycota</taxon>
        <taxon>Pezizomycotina</taxon>
        <taxon>Eurotiomycetes</taxon>
        <taxon>Chaetothyriomycetidae</taxon>
        <taxon>Chaetothyriales</taxon>
        <taxon>Herpotrichiellaceae</taxon>
        <taxon>Rhinocladiella</taxon>
    </lineage>
</organism>
<dbReference type="Gene3D" id="3.40.50.10860">
    <property type="entry name" value="Leucine Dehydrogenase, chain A, domain 1"/>
    <property type="match status" value="1"/>
</dbReference>
<accession>A0A0D2INY7</accession>
<name>A0A0D2INY7_9EURO</name>
<dbReference type="GO" id="GO:0004764">
    <property type="term" value="F:shikimate 3-dehydrogenase (NADP+) activity"/>
    <property type="evidence" value="ECO:0007669"/>
    <property type="project" value="InterPro"/>
</dbReference>
<dbReference type="OrthoDB" id="4415835at2759"/>
<evidence type="ECO:0000313" key="3">
    <source>
        <dbReference type="EMBL" id="KIX04856.1"/>
    </source>
</evidence>
<dbReference type="HOGENOM" id="CLU_008871_0_1_1"/>
<dbReference type="InterPro" id="IPR013708">
    <property type="entry name" value="Shikimate_DH-bd_N"/>
</dbReference>
<dbReference type="PRINTS" id="PR01100">
    <property type="entry name" value="SHIKIMTKNASE"/>
</dbReference>
<dbReference type="SUPFAM" id="SSF51735">
    <property type="entry name" value="NAD(P)-binding Rossmann-fold domains"/>
    <property type="match status" value="1"/>
</dbReference>
<dbReference type="AlphaFoldDB" id="A0A0D2INY7"/>
<dbReference type="GeneID" id="25293798"/>
<evidence type="ECO:0000259" key="2">
    <source>
        <dbReference type="Pfam" id="PF18317"/>
    </source>
</evidence>
<feature type="domain" description="Shikimate dehydrogenase substrate binding N-terminal" evidence="1">
    <location>
        <begin position="460"/>
        <end position="535"/>
    </location>
</feature>
<reference evidence="3 4" key="1">
    <citation type="submission" date="2015-01" db="EMBL/GenBank/DDBJ databases">
        <title>The Genome Sequence of Rhinocladiella mackenzie CBS 650.93.</title>
        <authorList>
            <consortium name="The Broad Institute Genomics Platform"/>
            <person name="Cuomo C."/>
            <person name="de Hoog S."/>
            <person name="Gorbushina A."/>
            <person name="Stielow B."/>
            <person name="Teixiera M."/>
            <person name="Abouelleil A."/>
            <person name="Chapman S.B."/>
            <person name="Priest M."/>
            <person name="Young S.K."/>
            <person name="Wortman J."/>
            <person name="Nusbaum C."/>
            <person name="Birren B."/>
        </authorList>
    </citation>
    <scope>NUCLEOTIDE SEQUENCE [LARGE SCALE GENOMIC DNA]</scope>
    <source>
        <strain evidence="3 4">CBS 650.93</strain>
    </source>
</reference>
<keyword evidence="4" id="KW-1185">Reference proteome</keyword>
<dbReference type="EMBL" id="KN847478">
    <property type="protein sequence ID" value="KIX04856.1"/>
    <property type="molecule type" value="Genomic_DNA"/>
</dbReference>
<dbReference type="Gene3D" id="3.40.50.720">
    <property type="entry name" value="NAD(P)-binding Rossmann-like Domain"/>
    <property type="match status" value="1"/>
</dbReference>
<dbReference type="InterPro" id="IPR027417">
    <property type="entry name" value="P-loop_NTPase"/>
</dbReference>
<dbReference type="Pfam" id="PF18317">
    <property type="entry name" value="SDH_C"/>
    <property type="match status" value="1"/>
</dbReference>
<dbReference type="Pfam" id="PF01202">
    <property type="entry name" value="SKI"/>
    <property type="match status" value="1"/>
</dbReference>
<dbReference type="CDD" id="cd01065">
    <property type="entry name" value="NAD_bind_Shikimate_DH"/>
    <property type="match status" value="1"/>
</dbReference>